<protein>
    <submittedName>
        <fullName evidence="1">Uncharacterized protein</fullName>
    </submittedName>
</protein>
<proteinExistence type="predicted"/>
<evidence type="ECO:0000313" key="2">
    <source>
        <dbReference type="Proteomes" id="UP001497535"/>
    </source>
</evidence>
<reference evidence="1" key="1">
    <citation type="submission" date="2023-11" db="EMBL/GenBank/DDBJ databases">
        <authorList>
            <person name="Poullet M."/>
        </authorList>
    </citation>
    <scope>NUCLEOTIDE SEQUENCE</scope>
    <source>
        <strain evidence="1">E1834</strain>
    </source>
</reference>
<organism evidence="1 2">
    <name type="scientific">Meloidogyne enterolobii</name>
    <name type="common">Root-knot nematode worm</name>
    <name type="synonym">Meloidogyne mayaguensis</name>
    <dbReference type="NCBI Taxonomy" id="390850"/>
    <lineage>
        <taxon>Eukaryota</taxon>
        <taxon>Metazoa</taxon>
        <taxon>Ecdysozoa</taxon>
        <taxon>Nematoda</taxon>
        <taxon>Chromadorea</taxon>
        <taxon>Rhabditida</taxon>
        <taxon>Tylenchina</taxon>
        <taxon>Tylenchomorpha</taxon>
        <taxon>Tylenchoidea</taxon>
        <taxon>Meloidogynidae</taxon>
        <taxon>Meloidogyninae</taxon>
        <taxon>Meloidogyne</taxon>
    </lineage>
</organism>
<evidence type="ECO:0000313" key="1">
    <source>
        <dbReference type="EMBL" id="CAK5120066.1"/>
    </source>
</evidence>
<name>A0ACB1B4L1_MELEN</name>
<sequence length="55" mass="6221">MVYYIAGMDRSREKSGRVSENFSDRISCISSEKESGFCVSSLGNPSHPCYKMVFF</sequence>
<gene>
    <name evidence="1" type="ORF">MENTE1834_LOCUS46655</name>
</gene>
<comment type="caution">
    <text evidence="1">The sequence shown here is derived from an EMBL/GenBank/DDBJ whole genome shotgun (WGS) entry which is preliminary data.</text>
</comment>
<dbReference type="EMBL" id="CAVMJV010000173">
    <property type="protein sequence ID" value="CAK5120066.1"/>
    <property type="molecule type" value="Genomic_DNA"/>
</dbReference>
<dbReference type="Proteomes" id="UP001497535">
    <property type="component" value="Unassembled WGS sequence"/>
</dbReference>
<accession>A0ACB1B4L1</accession>
<keyword evidence="2" id="KW-1185">Reference proteome</keyword>